<sequence length="278" mass="31767">MHEKITQFTCQLLALLTVFAVCRSRSTQPRPNFVDSSPAARNETVEQLFSKALTEEKLEDALKLFLEQWETRHGQKRGNRSISDEMMQADYPLVVPPSVWTRKRQVNPNSLLATGEPSKEHTNEDLSVDETEEGSKVNCTRCVMHEEARQRRLEEIKFDILNKLGMKQAPNVTSKTLPRIPPLHHLFDKYGILGDDPQTLSSSSRPTQDLDEEQMHSDQPMDADEEFEDFYVNTERAISFAQKCKSSKLVLPYFVTVELASNGFEKVSAFRALNTLFV</sequence>
<dbReference type="EMBL" id="NCKV01001956">
    <property type="protein sequence ID" value="RWS27521.1"/>
    <property type="molecule type" value="Genomic_DNA"/>
</dbReference>
<organism evidence="4 5">
    <name type="scientific">Leptotrombidium deliense</name>
    <dbReference type="NCBI Taxonomy" id="299467"/>
    <lineage>
        <taxon>Eukaryota</taxon>
        <taxon>Metazoa</taxon>
        <taxon>Ecdysozoa</taxon>
        <taxon>Arthropoda</taxon>
        <taxon>Chelicerata</taxon>
        <taxon>Arachnida</taxon>
        <taxon>Acari</taxon>
        <taxon>Acariformes</taxon>
        <taxon>Trombidiformes</taxon>
        <taxon>Prostigmata</taxon>
        <taxon>Anystina</taxon>
        <taxon>Parasitengona</taxon>
        <taxon>Trombiculoidea</taxon>
        <taxon>Trombiculidae</taxon>
        <taxon>Leptotrombidium</taxon>
    </lineage>
</organism>
<name>A0A443SJ11_9ACAR</name>
<feature type="chain" id="PRO_5019152360" description="TGF-beta propeptide domain-containing protein" evidence="2">
    <location>
        <begin position="25"/>
        <end position="278"/>
    </location>
</feature>
<dbReference type="AlphaFoldDB" id="A0A443SJ11"/>
<evidence type="ECO:0000256" key="2">
    <source>
        <dbReference type="SAM" id="SignalP"/>
    </source>
</evidence>
<feature type="region of interest" description="Disordered" evidence="1">
    <location>
        <begin position="197"/>
        <end position="222"/>
    </location>
</feature>
<evidence type="ECO:0000259" key="3">
    <source>
        <dbReference type="Pfam" id="PF00688"/>
    </source>
</evidence>
<evidence type="ECO:0000256" key="1">
    <source>
        <dbReference type="SAM" id="MobiDB-lite"/>
    </source>
</evidence>
<keyword evidence="2" id="KW-0732">Signal</keyword>
<dbReference type="Pfam" id="PF00688">
    <property type="entry name" value="TGFb_propeptide"/>
    <property type="match status" value="1"/>
</dbReference>
<feature type="region of interest" description="Disordered" evidence="1">
    <location>
        <begin position="108"/>
        <end position="132"/>
    </location>
</feature>
<feature type="signal peptide" evidence="2">
    <location>
        <begin position="1"/>
        <end position="24"/>
    </location>
</feature>
<feature type="domain" description="TGF-beta propeptide" evidence="3">
    <location>
        <begin position="139"/>
        <end position="243"/>
    </location>
</feature>
<reference evidence="4 5" key="1">
    <citation type="journal article" date="2018" name="Gigascience">
        <title>Genomes of trombidid mites reveal novel predicted allergens and laterally-transferred genes associated with secondary metabolism.</title>
        <authorList>
            <person name="Dong X."/>
            <person name="Chaisiri K."/>
            <person name="Xia D."/>
            <person name="Armstrong S.D."/>
            <person name="Fang Y."/>
            <person name="Donnelly M.J."/>
            <person name="Kadowaki T."/>
            <person name="McGarry J.W."/>
            <person name="Darby A.C."/>
            <person name="Makepeace B.L."/>
        </authorList>
    </citation>
    <scope>NUCLEOTIDE SEQUENCE [LARGE SCALE GENOMIC DNA]</scope>
    <source>
        <strain evidence="4">UoL-UT</strain>
    </source>
</reference>
<gene>
    <name evidence="4" type="ORF">B4U80_00815</name>
</gene>
<evidence type="ECO:0000313" key="5">
    <source>
        <dbReference type="Proteomes" id="UP000288716"/>
    </source>
</evidence>
<feature type="compositionally biased region" description="Polar residues" evidence="1">
    <location>
        <begin position="198"/>
        <end position="207"/>
    </location>
</feature>
<dbReference type="Gene3D" id="2.60.120.970">
    <property type="match status" value="1"/>
</dbReference>
<accession>A0A443SJ11</accession>
<dbReference type="STRING" id="299467.A0A443SJ11"/>
<dbReference type="InterPro" id="IPR001111">
    <property type="entry name" value="TGF-b_propeptide"/>
</dbReference>
<comment type="caution">
    <text evidence="4">The sequence shown here is derived from an EMBL/GenBank/DDBJ whole genome shotgun (WGS) entry which is preliminary data.</text>
</comment>
<dbReference type="Proteomes" id="UP000288716">
    <property type="component" value="Unassembled WGS sequence"/>
</dbReference>
<dbReference type="VEuPathDB" id="VectorBase:LDEU004520"/>
<evidence type="ECO:0000313" key="4">
    <source>
        <dbReference type="EMBL" id="RWS27521.1"/>
    </source>
</evidence>
<dbReference type="OrthoDB" id="6514711at2759"/>
<protein>
    <recommendedName>
        <fullName evidence="3">TGF-beta propeptide domain-containing protein</fullName>
    </recommendedName>
</protein>
<keyword evidence="5" id="KW-1185">Reference proteome</keyword>
<proteinExistence type="predicted"/>